<dbReference type="AlphaFoldDB" id="A0A1Y5IA10"/>
<accession>A0A1Y5IA10</accession>
<sequence length="206" mass="22645">MHASQFRSPDAIEGEVENSESEDVEEDEEAQSLGNGFVSSSSFNSTLSRRRRTWNALPMKTKVLGPGLLVVGACMLFTRMAFALGAIDLPRDAERGTSTALTVVGSMCALAGGYSTLVMMMVWRGEPGWSYSMIPGYDEPRITANARARRFERGDGRSLLLIPPPRSTESGPGHRDHEGRRAPSRWTAQRRRRRSSAFQQAPPSGL</sequence>
<dbReference type="EMBL" id="KZ155784">
    <property type="protein sequence ID" value="OUS46301.1"/>
    <property type="molecule type" value="Genomic_DNA"/>
</dbReference>
<feature type="compositionally biased region" description="Acidic residues" evidence="1">
    <location>
        <begin position="12"/>
        <end position="30"/>
    </location>
</feature>
<keyword evidence="2" id="KW-1133">Transmembrane helix</keyword>
<keyword evidence="2" id="KW-0472">Membrane</keyword>
<proteinExistence type="predicted"/>
<feature type="region of interest" description="Disordered" evidence="1">
    <location>
        <begin position="1"/>
        <end position="44"/>
    </location>
</feature>
<evidence type="ECO:0000313" key="3">
    <source>
        <dbReference type="EMBL" id="OUS46301.1"/>
    </source>
</evidence>
<feature type="transmembrane region" description="Helical" evidence="2">
    <location>
        <begin position="99"/>
        <end position="123"/>
    </location>
</feature>
<name>A0A1Y5IA10_OSTTA</name>
<keyword evidence="2" id="KW-0812">Transmembrane</keyword>
<dbReference type="Proteomes" id="UP000195557">
    <property type="component" value="Unassembled WGS sequence"/>
</dbReference>
<evidence type="ECO:0000256" key="2">
    <source>
        <dbReference type="SAM" id="Phobius"/>
    </source>
</evidence>
<feature type="compositionally biased region" description="Low complexity" evidence="1">
    <location>
        <begin position="196"/>
        <end position="206"/>
    </location>
</feature>
<feature type="transmembrane region" description="Helical" evidence="2">
    <location>
        <begin position="67"/>
        <end position="87"/>
    </location>
</feature>
<feature type="compositionally biased region" description="Low complexity" evidence="1">
    <location>
        <begin position="32"/>
        <end position="44"/>
    </location>
</feature>
<feature type="compositionally biased region" description="Basic and acidic residues" evidence="1">
    <location>
        <begin position="172"/>
        <end position="181"/>
    </location>
</feature>
<organism evidence="3">
    <name type="scientific">Ostreococcus tauri</name>
    <name type="common">Marine green alga</name>
    <dbReference type="NCBI Taxonomy" id="70448"/>
    <lineage>
        <taxon>Eukaryota</taxon>
        <taxon>Viridiplantae</taxon>
        <taxon>Chlorophyta</taxon>
        <taxon>Mamiellophyceae</taxon>
        <taxon>Mamiellales</taxon>
        <taxon>Bathycoccaceae</taxon>
        <taxon>Ostreococcus</taxon>
    </lineage>
</organism>
<protein>
    <submittedName>
        <fullName evidence="3">Uncharacterized protein</fullName>
    </submittedName>
</protein>
<feature type="region of interest" description="Disordered" evidence="1">
    <location>
        <begin position="155"/>
        <end position="206"/>
    </location>
</feature>
<reference evidence="3" key="1">
    <citation type="submission" date="2017-04" db="EMBL/GenBank/DDBJ databases">
        <title>Population genomics of picophytoplankton unveils novel chromosome hypervariability.</title>
        <authorList>
            <consortium name="DOE Joint Genome Institute"/>
            <person name="Blanc-Mathieu R."/>
            <person name="Krasovec M."/>
            <person name="Hebrard M."/>
            <person name="Yau S."/>
            <person name="Desgranges E."/>
            <person name="Martin J."/>
            <person name="Schackwitz W."/>
            <person name="Kuo A."/>
            <person name="Salin G."/>
            <person name="Donnadieu C."/>
            <person name="Desdevises Y."/>
            <person name="Sanchez-Ferandin S."/>
            <person name="Moreau H."/>
            <person name="Rivals E."/>
            <person name="Grigoriev I.V."/>
            <person name="Grimsley N."/>
            <person name="Eyre-Walker A."/>
            <person name="Piganeau G."/>
        </authorList>
    </citation>
    <scope>NUCLEOTIDE SEQUENCE [LARGE SCALE GENOMIC DNA]</scope>
    <source>
        <strain evidence="3">RCC 1115</strain>
    </source>
</reference>
<gene>
    <name evidence="3" type="ORF">BE221DRAFT_74811</name>
</gene>
<evidence type="ECO:0000256" key="1">
    <source>
        <dbReference type="SAM" id="MobiDB-lite"/>
    </source>
</evidence>